<dbReference type="EMBL" id="CDMZ01004013">
    <property type="protein sequence ID" value="CEM48383.1"/>
    <property type="molecule type" value="Genomic_DNA"/>
</dbReference>
<gene>
    <name evidence="1" type="ORF">Cvel_8812</name>
</gene>
<dbReference type="AlphaFoldDB" id="A0A0G4HVE6"/>
<evidence type="ECO:0000313" key="1">
    <source>
        <dbReference type="EMBL" id="CEM48383.1"/>
    </source>
</evidence>
<name>A0A0G4HVE6_9ALVE</name>
<reference evidence="1" key="1">
    <citation type="submission" date="2014-11" db="EMBL/GenBank/DDBJ databases">
        <authorList>
            <person name="Otto D Thomas"/>
            <person name="Naeem Raeece"/>
        </authorList>
    </citation>
    <scope>NUCLEOTIDE SEQUENCE</scope>
</reference>
<dbReference type="VEuPathDB" id="CryptoDB:Cvel_8812"/>
<sequence length="1146" mass="118176">MESSSLWHAPSETWQGLRWIFSIALQGGSVEQQRQAAEQFSQFQLRADAPILLAAVLADASGVQGPLLPSPPPSSLETANVPASVDGAGTSRWTWDASERQLAGLLLKNLLQNLLRGRSHTQQALVGCEGTPEGETLGMIAQMGVMTLNDGVREVRLSAASVLAELLCLPHPGLSGSSLHPRLASALEQLHAAATGTESVPVMSAAQEAFVRAAGNGATAVEAGGQAGSPFCSSQGRGTLYGAAVPFFLGLCEGGGGGGSVWTLRRRVRLEFLRLAAEGGGLQGSSGLDAFWAALLKVMGDSQADEGVVLEACRGIVFFAERDLERVCSQAGFLSPLFLQLLRLPLHEPAPVSQGGHLPREVPSRSRVMIRLETMDFFLRLVGAAGEDNRAREATEGICRELLEALMENLEASLEGETGDEFAMENEREGAAPRHHLVLGRRPTDGTSLGEEAEDEEGSLFEGLLTEGAAAGGGLGSASASLLSELVFLCGPRLLPLILPLLESRLNLPRGVQNRVGREDAKRVAALQALGVLVHSLPPESSGDPGVTEMLRSLVPVLTEVVCSSIDSAQGARTTAAAVIALSSFAAPLSASGVSLECLSNPIVSALQSASPLLRRAALSGLVRVLSESEPPSAALPAASGMGVRVVEALRLVVGDARSEETFCRACEGLSAVGLAFTERELGADEESAFVNVSGVLLQRWGAIRGASRGGSRGDGELESVAVSVLEACSAVLRVCVSRPSALSSSFPASLLVKGFRETAVAEVLDSWKAFQRAGGQEPVVSVAAVGAALDLISELLELISDPGEAVAVVAVPVREVLGDSSGGVMNGHAEVPLMSSGDSVSILTLAFRLLSVLPSGAVGSLFACVGECVRGGGVEAVGAKIVELSEFAEAAARMAKQGSDLVKGNAFWAASEVISAVWDRLSGMADGGSRKQALRGPEGWLCASFAVEIASVASNVLVASGRRQQALGSFSGGGSLGGSGVENANQNEALALGRVLPLVSLRVSCHEEDPAFQVGPGDLTGEKLSDAFVSVVSALPWWARVISQCPADAERLAAARGVVVFLEFLGEQQADVGGPTEAFSLRVRLKGLLSPADCEAVASVLDSCVAGEDRPETGGVATGGLGASNGGGDATARGALRGLSWLTGS</sequence>
<dbReference type="Gene3D" id="1.25.10.10">
    <property type="entry name" value="Leucine-rich Repeat Variant"/>
    <property type="match status" value="1"/>
</dbReference>
<dbReference type="SUPFAM" id="SSF48371">
    <property type="entry name" value="ARM repeat"/>
    <property type="match status" value="1"/>
</dbReference>
<dbReference type="InterPro" id="IPR011989">
    <property type="entry name" value="ARM-like"/>
</dbReference>
<organism evidence="1">
    <name type="scientific">Chromera velia CCMP2878</name>
    <dbReference type="NCBI Taxonomy" id="1169474"/>
    <lineage>
        <taxon>Eukaryota</taxon>
        <taxon>Sar</taxon>
        <taxon>Alveolata</taxon>
        <taxon>Colpodellida</taxon>
        <taxon>Chromeraceae</taxon>
        <taxon>Chromera</taxon>
    </lineage>
</organism>
<accession>A0A0G4HVE6</accession>
<dbReference type="InterPro" id="IPR016024">
    <property type="entry name" value="ARM-type_fold"/>
</dbReference>
<proteinExistence type="predicted"/>
<protein>
    <submittedName>
        <fullName evidence="1">Uncharacterized protein</fullName>
    </submittedName>
</protein>